<sequence length="126" mass="14154">MDVESAIIDGEIIILNEDGISDFAALRKAITRRQHDLYFVAFDLLHLNGHDLRDMVLEDRREILAGLIGPESRIQFSETMPGEANAIYHLIDAAGLEGMVSKRRDSNYRSGPTTNWLKTNPSRKAS</sequence>
<dbReference type="GO" id="GO:0006310">
    <property type="term" value="P:DNA recombination"/>
    <property type="evidence" value="ECO:0007669"/>
    <property type="project" value="InterPro"/>
</dbReference>
<dbReference type="GO" id="GO:0006281">
    <property type="term" value="P:DNA repair"/>
    <property type="evidence" value="ECO:0007669"/>
    <property type="project" value="InterPro"/>
</dbReference>
<dbReference type="GO" id="GO:0005524">
    <property type="term" value="F:ATP binding"/>
    <property type="evidence" value="ECO:0007669"/>
    <property type="project" value="InterPro"/>
</dbReference>
<accession>A0A2P9AU07</accession>
<dbReference type="GO" id="GO:0003910">
    <property type="term" value="F:DNA ligase (ATP) activity"/>
    <property type="evidence" value="ECO:0007669"/>
    <property type="project" value="InterPro"/>
</dbReference>
<dbReference type="AlphaFoldDB" id="A0A2P9AU07"/>
<evidence type="ECO:0000313" key="5">
    <source>
        <dbReference type="EMBL" id="SJM34629.1"/>
    </source>
</evidence>
<keyword evidence="6" id="KW-1185">Reference proteome</keyword>
<feature type="region of interest" description="Disordered" evidence="3">
    <location>
        <begin position="103"/>
        <end position="126"/>
    </location>
</feature>
<keyword evidence="2 5" id="KW-0436">Ligase</keyword>
<dbReference type="InterPro" id="IPR012310">
    <property type="entry name" value="DNA_ligase_ATP-dep_cent"/>
</dbReference>
<dbReference type="SUPFAM" id="SSF56091">
    <property type="entry name" value="DNA ligase/mRNA capping enzyme, catalytic domain"/>
    <property type="match status" value="1"/>
</dbReference>
<reference evidence="6" key="1">
    <citation type="submission" date="2016-12" db="EMBL/GenBank/DDBJ databases">
        <authorList>
            <person name="Brunel B."/>
        </authorList>
    </citation>
    <scope>NUCLEOTIDE SEQUENCE [LARGE SCALE GENOMIC DNA]</scope>
</reference>
<feature type="domain" description="ATP-dependent DNA ligase family profile" evidence="4">
    <location>
        <begin position="30"/>
        <end position="126"/>
    </location>
</feature>
<protein>
    <submittedName>
        <fullName evidence="5">ATP-dependent DNA ligase</fullName>
    </submittedName>
</protein>
<evidence type="ECO:0000256" key="2">
    <source>
        <dbReference type="ARBA" id="ARBA00022598"/>
    </source>
</evidence>
<name>A0A2P9AU07_9HYPH</name>
<dbReference type="Proteomes" id="UP000245698">
    <property type="component" value="Unassembled WGS sequence"/>
</dbReference>
<proteinExistence type="inferred from homology"/>
<comment type="similarity">
    <text evidence="1">Belongs to the ATP-dependent DNA ligase family.</text>
</comment>
<dbReference type="PROSITE" id="PS50160">
    <property type="entry name" value="DNA_LIGASE_A3"/>
    <property type="match status" value="1"/>
</dbReference>
<gene>
    <name evidence="5" type="ORF">BQ8482_480112</name>
</gene>
<evidence type="ECO:0000259" key="4">
    <source>
        <dbReference type="PROSITE" id="PS50160"/>
    </source>
</evidence>
<dbReference type="Pfam" id="PF01068">
    <property type="entry name" value="DNA_ligase_A_M"/>
    <property type="match status" value="1"/>
</dbReference>
<organism evidence="5 6">
    <name type="scientific">Mesorhizobium delmotii</name>
    <dbReference type="NCBI Taxonomy" id="1631247"/>
    <lineage>
        <taxon>Bacteria</taxon>
        <taxon>Pseudomonadati</taxon>
        <taxon>Pseudomonadota</taxon>
        <taxon>Alphaproteobacteria</taxon>
        <taxon>Hyphomicrobiales</taxon>
        <taxon>Phyllobacteriaceae</taxon>
        <taxon>Mesorhizobium</taxon>
    </lineage>
</organism>
<dbReference type="Gene3D" id="3.30.1490.70">
    <property type="match status" value="1"/>
</dbReference>
<dbReference type="EMBL" id="FUIG01000057">
    <property type="protein sequence ID" value="SJM34629.1"/>
    <property type="molecule type" value="Genomic_DNA"/>
</dbReference>
<dbReference type="InterPro" id="IPR050191">
    <property type="entry name" value="ATP-dep_DNA_ligase"/>
</dbReference>
<evidence type="ECO:0000256" key="3">
    <source>
        <dbReference type="SAM" id="MobiDB-lite"/>
    </source>
</evidence>
<dbReference type="PANTHER" id="PTHR45674">
    <property type="entry name" value="DNA LIGASE 1/3 FAMILY MEMBER"/>
    <property type="match status" value="1"/>
</dbReference>
<evidence type="ECO:0000256" key="1">
    <source>
        <dbReference type="ARBA" id="ARBA00007572"/>
    </source>
</evidence>
<evidence type="ECO:0000313" key="6">
    <source>
        <dbReference type="Proteomes" id="UP000245698"/>
    </source>
</evidence>
<dbReference type="Gene3D" id="3.30.470.30">
    <property type="entry name" value="DNA ligase/mRNA capping enzyme"/>
    <property type="match status" value="1"/>
</dbReference>
<feature type="compositionally biased region" description="Polar residues" evidence="3">
    <location>
        <begin position="108"/>
        <end position="126"/>
    </location>
</feature>
<dbReference type="PANTHER" id="PTHR45674:SF4">
    <property type="entry name" value="DNA LIGASE 1"/>
    <property type="match status" value="1"/>
</dbReference>